<dbReference type="GO" id="GO:0005886">
    <property type="term" value="C:plasma membrane"/>
    <property type="evidence" value="ECO:0007669"/>
    <property type="project" value="TreeGrafter"/>
</dbReference>
<gene>
    <name evidence="10" type="ORF">RHSIM_Rhsim02G0092900</name>
</gene>
<organism evidence="10 11">
    <name type="scientific">Rhododendron simsii</name>
    <name type="common">Sims's rhododendron</name>
    <dbReference type="NCBI Taxonomy" id="118357"/>
    <lineage>
        <taxon>Eukaryota</taxon>
        <taxon>Viridiplantae</taxon>
        <taxon>Streptophyta</taxon>
        <taxon>Embryophyta</taxon>
        <taxon>Tracheophyta</taxon>
        <taxon>Spermatophyta</taxon>
        <taxon>Magnoliopsida</taxon>
        <taxon>eudicotyledons</taxon>
        <taxon>Gunneridae</taxon>
        <taxon>Pentapetalae</taxon>
        <taxon>asterids</taxon>
        <taxon>Ericales</taxon>
        <taxon>Ericaceae</taxon>
        <taxon>Ericoideae</taxon>
        <taxon>Rhodoreae</taxon>
        <taxon>Rhododendron</taxon>
    </lineage>
</organism>
<keyword evidence="4 8" id="KW-1133">Transmembrane helix</keyword>
<dbReference type="PANTHER" id="PTHR24186:SF50">
    <property type="entry name" value="ANKYRIN REPEAT-CONTAINING PROTEIN ITN1-LIKE ISOFORM X1"/>
    <property type="match status" value="1"/>
</dbReference>
<feature type="transmembrane region" description="Helical" evidence="8">
    <location>
        <begin position="88"/>
        <end position="105"/>
    </location>
</feature>
<keyword evidence="11" id="KW-1185">Reference proteome</keyword>
<evidence type="ECO:0000256" key="8">
    <source>
        <dbReference type="SAM" id="Phobius"/>
    </source>
</evidence>
<evidence type="ECO:0000256" key="7">
    <source>
        <dbReference type="SAM" id="MobiDB-lite"/>
    </source>
</evidence>
<feature type="transmembrane region" description="Helical" evidence="8">
    <location>
        <begin position="268"/>
        <end position="296"/>
    </location>
</feature>
<evidence type="ECO:0000256" key="3">
    <source>
        <dbReference type="ARBA" id="ARBA00022737"/>
    </source>
</evidence>
<feature type="transmembrane region" description="Helical" evidence="8">
    <location>
        <begin position="58"/>
        <end position="76"/>
    </location>
</feature>
<name>A0A834HCK6_RHOSS</name>
<feature type="compositionally biased region" description="Basic and acidic residues" evidence="7">
    <location>
        <begin position="197"/>
        <end position="216"/>
    </location>
</feature>
<sequence length="300" mass="32693">MICGVEVEEIQLGSLGAGLWADAALCCYNATTPGLGKALADSFLEICLGPFSYLKIQLLGYLLGMAGGATGLYHGIKSTSVHHPCHMGIGITLFCQISALFLWPVKDNKYCINKAKIMPWISLHLDTEFFGELLVHISMQCCGRTANFYSTTQETDLNLQDDTFLDSGIGGGRNLACNAHVNLAKLEKARRRKKQERKMTNEAENQRKEEADDKENRDAIDHSRNLFQTFVIVAALIATITFAAAFTIPGGYDGNQGRDQGMAILARAAAFKAFVITNTIAMVCSLTSIFLCLSAVMNGF</sequence>
<dbReference type="EMBL" id="WJXA01000002">
    <property type="protein sequence ID" value="KAF7149855.1"/>
    <property type="molecule type" value="Genomic_DNA"/>
</dbReference>
<dbReference type="Pfam" id="PF13962">
    <property type="entry name" value="PGG"/>
    <property type="match status" value="1"/>
</dbReference>
<evidence type="ECO:0000256" key="4">
    <source>
        <dbReference type="ARBA" id="ARBA00022989"/>
    </source>
</evidence>
<evidence type="ECO:0000313" key="11">
    <source>
        <dbReference type="Proteomes" id="UP000626092"/>
    </source>
</evidence>
<dbReference type="OrthoDB" id="2419613at2759"/>
<comment type="subcellular location">
    <subcellularLocation>
        <location evidence="1">Membrane</location>
        <topology evidence="1">Multi-pass membrane protein</topology>
    </subcellularLocation>
</comment>
<proteinExistence type="predicted"/>
<dbReference type="Proteomes" id="UP000626092">
    <property type="component" value="Unassembled WGS sequence"/>
</dbReference>
<evidence type="ECO:0000313" key="10">
    <source>
        <dbReference type="EMBL" id="KAF7149855.1"/>
    </source>
</evidence>
<protein>
    <recommendedName>
        <fullName evidence="9">PGG domain-containing protein</fullName>
    </recommendedName>
</protein>
<dbReference type="AlphaFoldDB" id="A0A834HCK6"/>
<feature type="region of interest" description="Disordered" evidence="7">
    <location>
        <begin position="189"/>
        <end position="216"/>
    </location>
</feature>
<keyword evidence="2 8" id="KW-0812">Transmembrane</keyword>
<evidence type="ECO:0000256" key="1">
    <source>
        <dbReference type="ARBA" id="ARBA00004141"/>
    </source>
</evidence>
<keyword evidence="3" id="KW-0677">Repeat</keyword>
<feature type="domain" description="PGG" evidence="9">
    <location>
        <begin position="225"/>
        <end position="294"/>
    </location>
</feature>
<keyword evidence="5" id="KW-0040">ANK repeat</keyword>
<keyword evidence="6 8" id="KW-0472">Membrane</keyword>
<dbReference type="InterPro" id="IPR026961">
    <property type="entry name" value="PGG_dom"/>
</dbReference>
<feature type="transmembrane region" description="Helical" evidence="8">
    <location>
        <begin position="226"/>
        <end position="248"/>
    </location>
</feature>
<accession>A0A834HCK6</accession>
<evidence type="ECO:0000259" key="9">
    <source>
        <dbReference type="Pfam" id="PF13962"/>
    </source>
</evidence>
<evidence type="ECO:0000256" key="6">
    <source>
        <dbReference type="ARBA" id="ARBA00023136"/>
    </source>
</evidence>
<evidence type="ECO:0000256" key="2">
    <source>
        <dbReference type="ARBA" id="ARBA00022692"/>
    </source>
</evidence>
<evidence type="ECO:0000256" key="5">
    <source>
        <dbReference type="ARBA" id="ARBA00023043"/>
    </source>
</evidence>
<comment type="caution">
    <text evidence="10">The sequence shown here is derived from an EMBL/GenBank/DDBJ whole genome shotgun (WGS) entry which is preliminary data.</text>
</comment>
<dbReference type="PANTHER" id="PTHR24186">
    <property type="entry name" value="PROTEIN PHOSPHATASE 1 REGULATORY SUBUNIT"/>
    <property type="match status" value="1"/>
</dbReference>
<reference evidence="10" key="1">
    <citation type="submission" date="2019-11" db="EMBL/GenBank/DDBJ databases">
        <authorList>
            <person name="Liu Y."/>
            <person name="Hou J."/>
            <person name="Li T.-Q."/>
            <person name="Guan C.-H."/>
            <person name="Wu X."/>
            <person name="Wu H.-Z."/>
            <person name="Ling F."/>
            <person name="Zhang R."/>
            <person name="Shi X.-G."/>
            <person name="Ren J.-P."/>
            <person name="Chen E.-F."/>
            <person name="Sun J.-M."/>
        </authorList>
    </citation>
    <scope>NUCLEOTIDE SEQUENCE</scope>
    <source>
        <strain evidence="10">Adult_tree_wgs_1</strain>
        <tissue evidence="10">Leaves</tissue>
    </source>
</reference>